<name>A0ABT0WFV7_9BACI</name>
<sequence>MLDFNYIYIFHYYLGSIKPFKKIGGENDSGIKKITHETIMRALDWSYETAVNGGIPGIDSAIELAENSMKKKGTVEQQVNKLIRWQNTKSATSGFLTGLGGD</sequence>
<gene>
    <name evidence="1" type="ORF">NDK43_26175</name>
</gene>
<proteinExistence type="predicted"/>
<accession>A0ABT0WFV7</accession>
<comment type="caution">
    <text evidence="1">The sequence shown here is derived from an EMBL/GenBank/DDBJ whole genome shotgun (WGS) entry which is preliminary data.</text>
</comment>
<dbReference type="Proteomes" id="UP001523262">
    <property type="component" value="Unassembled WGS sequence"/>
</dbReference>
<dbReference type="EMBL" id="JAMQCR010000002">
    <property type="protein sequence ID" value="MCM2535201.1"/>
    <property type="molecule type" value="Genomic_DNA"/>
</dbReference>
<organism evidence="1 2">
    <name type="scientific">Neobacillus pocheonensis</name>
    <dbReference type="NCBI Taxonomy" id="363869"/>
    <lineage>
        <taxon>Bacteria</taxon>
        <taxon>Bacillati</taxon>
        <taxon>Bacillota</taxon>
        <taxon>Bacilli</taxon>
        <taxon>Bacillales</taxon>
        <taxon>Bacillaceae</taxon>
        <taxon>Neobacillus</taxon>
    </lineage>
</organism>
<evidence type="ECO:0000313" key="2">
    <source>
        <dbReference type="Proteomes" id="UP001523262"/>
    </source>
</evidence>
<keyword evidence="2" id="KW-1185">Reference proteome</keyword>
<evidence type="ECO:0000313" key="1">
    <source>
        <dbReference type="EMBL" id="MCM2535201.1"/>
    </source>
</evidence>
<protein>
    <submittedName>
        <fullName evidence="1">Uncharacterized protein</fullName>
    </submittedName>
</protein>
<reference evidence="1 2" key="1">
    <citation type="submission" date="2022-06" db="EMBL/GenBank/DDBJ databases">
        <authorList>
            <person name="Jeon C.O."/>
        </authorList>
    </citation>
    <scope>NUCLEOTIDE SEQUENCE [LARGE SCALE GENOMIC DNA]</scope>
    <source>
        <strain evidence="1 2">KCTC 13943</strain>
    </source>
</reference>